<dbReference type="Gene3D" id="2.60.120.260">
    <property type="entry name" value="Galactose-binding domain-like"/>
    <property type="match status" value="1"/>
</dbReference>
<evidence type="ECO:0000256" key="3">
    <source>
        <dbReference type="ARBA" id="ARBA00023295"/>
    </source>
</evidence>
<evidence type="ECO:0000256" key="4">
    <source>
        <dbReference type="RuleBase" id="RU003679"/>
    </source>
</evidence>
<dbReference type="GO" id="GO:0005975">
    <property type="term" value="P:carbohydrate metabolic process"/>
    <property type="evidence" value="ECO:0007669"/>
    <property type="project" value="InterPro"/>
</dbReference>
<dbReference type="EMBL" id="QSTF01000019">
    <property type="protein sequence ID" value="RGM39582.1"/>
    <property type="molecule type" value="Genomic_DNA"/>
</dbReference>
<name>A0A3E4WBM7_9BACT</name>
<accession>A0A3E4WBM7</accession>
<evidence type="ECO:0000259" key="7">
    <source>
        <dbReference type="Pfam" id="PF21467"/>
    </source>
</evidence>
<proteinExistence type="inferred from homology"/>
<keyword evidence="3" id="KW-0326">Glycosidase</keyword>
<protein>
    <submittedName>
        <fullName evidence="8">Beta-galactosidase</fullName>
    </submittedName>
</protein>
<evidence type="ECO:0000259" key="6">
    <source>
        <dbReference type="Pfam" id="PF01301"/>
    </source>
</evidence>
<organism evidence="8 9">
    <name type="scientific">Phocaeicola plebeius</name>
    <dbReference type="NCBI Taxonomy" id="310297"/>
    <lineage>
        <taxon>Bacteria</taxon>
        <taxon>Pseudomonadati</taxon>
        <taxon>Bacteroidota</taxon>
        <taxon>Bacteroidia</taxon>
        <taxon>Bacteroidales</taxon>
        <taxon>Bacteroidaceae</taxon>
        <taxon>Phocaeicola</taxon>
    </lineage>
</organism>
<gene>
    <name evidence="8" type="ORF">DXC17_08730</name>
</gene>
<evidence type="ECO:0000256" key="1">
    <source>
        <dbReference type="ARBA" id="ARBA00009809"/>
    </source>
</evidence>
<dbReference type="InterPro" id="IPR001944">
    <property type="entry name" value="Glycoside_Hdrlase_35"/>
</dbReference>
<keyword evidence="2" id="KW-0378">Hydrolase</keyword>
<dbReference type="SUPFAM" id="SSF51445">
    <property type="entry name" value="(Trans)glycosidases"/>
    <property type="match status" value="1"/>
</dbReference>
<dbReference type="Gene3D" id="3.20.20.80">
    <property type="entry name" value="Glycosidases"/>
    <property type="match status" value="1"/>
</dbReference>
<feature type="domain" description="Beta-galactosidase galactose-binding" evidence="7">
    <location>
        <begin position="677"/>
        <end position="734"/>
    </location>
</feature>
<comment type="similarity">
    <text evidence="1 4">Belongs to the glycosyl hydrolase 35 family.</text>
</comment>
<dbReference type="InterPro" id="IPR031330">
    <property type="entry name" value="Gly_Hdrlase_35_cat"/>
</dbReference>
<feature type="chain" id="PRO_5017832137" evidence="5">
    <location>
        <begin position="23"/>
        <end position="761"/>
    </location>
</feature>
<dbReference type="InterPro" id="IPR048913">
    <property type="entry name" value="BetaGal_gal-bd"/>
</dbReference>
<feature type="signal peptide" evidence="5">
    <location>
        <begin position="1"/>
        <end position="22"/>
    </location>
</feature>
<dbReference type="InterPro" id="IPR008979">
    <property type="entry name" value="Galactose-bd-like_sf"/>
</dbReference>
<dbReference type="Pfam" id="PF01301">
    <property type="entry name" value="Glyco_hydro_35"/>
    <property type="match status" value="1"/>
</dbReference>
<evidence type="ECO:0000256" key="5">
    <source>
        <dbReference type="SAM" id="SignalP"/>
    </source>
</evidence>
<keyword evidence="5" id="KW-0732">Signal</keyword>
<evidence type="ECO:0000313" key="9">
    <source>
        <dbReference type="Proteomes" id="UP000260780"/>
    </source>
</evidence>
<dbReference type="Proteomes" id="UP000260780">
    <property type="component" value="Unassembled WGS sequence"/>
</dbReference>
<sequence>MDSLRRISFILCSCFCGISLFAQNITDLSVMNEEKETVAVGVSDNRSTINDSVFLHPDRIRYDSRCIQIDGKDVFVFSGTFHYFRTPQPLWENRLRKLKEAGFNCVETYIPWNWHERTMPKSPEDYSCLDMKPLVDFLNLTEQLGLYVILRPGPYICAEWSGGGFPQWIMQKKPVKPQFDTWLQSTDPEFMKWNEHWYKAVCQVVEPYQVMHREKGTGGVILFQIENEFNRIKWFPKESKREYLVKLAEIVRQNGIEIPLITCWTDEARNVENGLLNGVVDMVNSYPKWKVEGGFGRLINQQLKTQPGKPLISGELQGGWMSEVGGKLSWEQDGLAPVQTQNITLYALQRGFCALNFYMAVGGTNLDDWGARQMTTTYDYAAAIGENGLTNERYRRFQGLAAFVKEHGTRIARAMVKDIPYVSSDNEVKMAVRETASGDRYYFVRTEEHSRNHWGSIFTEGLVLDFALEPFGAMVYYLPAGKKTGKWYPELPQPSSRCYIKADTIQLGASVGVCDLLPKKWNSLKAGEYVDDKGIYGRHFIYYKCQAQEGKILNVGRIGHKLINGTDKDEVLVRVNGNLLPVLKEDATSVSFQLPGDSLSGKQVEAILLFESKGLHHHTKKEVEEYWNIGPDFVRCEGKDLKVQYAYTEEQRGKAVSAGKMDIKDISDAVGKGTPLLLWHNFSFTLSDKKVVYELDIEHEGNGFIYLNGHCLGRCWEAGPQKKYYLPECWLNYGSENRIVISMRPGLHGASVRSASLIPVW</sequence>
<dbReference type="InterPro" id="IPR017853">
    <property type="entry name" value="GH"/>
</dbReference>
<dbReference type="PRINTS" id="PR00742">
    <property type="entry name" value="GLHYDRLASE35"/>
</dbReference>
<dbReference type="PANTHER" id="PTHR23421">
    <property type="entry name" value="BETA-GALACTOSIDASE RELATED"/>
    <property type="match status" value="1"/>
</dbReference>
<reference evidence="8 9" key="1">
    <citation type="submission" date="2018-08" db="EMBL/GenBank/DDBJ databases">
        <title>A genome reference for cultivated species of the human gut microbiota.</title>
        <authorList>
            <person name="Zou Y."/>
            <person name="Xue W."/>
            <person name="Luo G."/>
        </authorList>
    </citation>
    <scope>NUCLEOTIDE SEQUENCE [LARGE SCALE GENOMIC DNA]</scope>
    <source>
        <strain evidence="8 9">OM08-14</strain>
    </source>
</reference>
<feature type="domain" description="Glycoside hydrolase 35 catalytic" evidence="6">
    <location>
        <begin position="68"/>
        <end position="401"/>
    </location>
</feature>
<evidence type="ECO:0000256" key="2">
    <source>
        <dbReference type="ARBA" id="ARBA00022801"/>
    </source>
</evidence>
<dbReference type="SUPFAM" id="SSF49785">
    <property type="entry name" value="Galactose-binding domain-like"/>
    <property type="match status" value="1"/>
</dbReference>
<evidence type="ECO:0000313" key="8">
    <source>
        <dbReference type="EMBL" id="RGM39582.1"/>
    </source>
</evidence>
<dbReference type="AlphaFoldDB" id="A0A3E4WBM7"/>
<dbReference type="Pfam" id="PF21467">
    <property type="entry name" value="BetaGal_gal-bd"/>
    <property type="match status" value="1"/>
</dbReference>
<dbReference type="GO" id="GO:0004553">
    <property type="term" value="F:hydrolase activity, hydrolyzing O-glycosyl compounds"/>
    <property type="evidence" value="ECO:0007669"/>
    <property type="project" value="InterPro"/>
</dbReference>
<comment type="caution">
    <text evidence="8">The sequence shown here is derived from an EMBL/GenBank/DDBJ whole genome shotgun (WGS) entry which is preliminary data.</text>
</comment>